<comment type="caution">
    <text evidence="6">Lacks conserved residue(s) required for the propagation of feature annotation.</text>
</comment>
<feature type="active site" evidence="5">
    <location>
        <position position="110"/>
    </location>
</feature>
<evidence type="ECO:0000256" key="3">
    <source>
        <dbReference type="ARBA" id="ARBA00022801"/>
    </source>
</evidence>
<dbReference type="InterPro" id="IPR038765">
    <property type="entry name" value="Papain-like_cys_pep_sf"/>
</dbReference>
<keyword evidence="4" id="KW-0788">Thiol protease</keyword>
<dbReference type="PRINTS" id="PR00704">
    <property type="entry name" value="CALPAIN"/>
</dbReference>
<dbReference type="PROSITE" id="PS00139">
    <property type="entry name" value="THIOL_PROTEASE_CYS"/>
    <property type="match status" value="1"/>
</dbReference>
<dbReference type="PROSITE" id="PS50203">
    <property type="entry name" value="CALPAIN_CAT"/>
    <property type="match status" value="1"/>
</dbReference>
<evidence type="ECO:0000256" key="4">
    <source>
        <dbReference type="ARBA" id="ARBA00022807"/>
    </source>
</evidence>
<dbReference type="InterPro" id="IPR022684">
    <property type="entry name" value="Calpain_cysteine_protease"/>
</dbReference>
<evidence type="ECO:0000256" key="6">
    <source>
        <dbReference type="PROSITE-ProRule" id="PRU00239"/>
    </source>
</evidence>
<dbReference type="GeneTree" id="ENSGT00940000160421"/>
<sequence length="256" mass="29384">MPPPGVCLNIIEARYKKDGFGKFTKPQKFLGQDYEQLKQYCLTRGVSFIDETFLPDRRSIGQEILRHGILSPSELACVEWRRPAEIVRFPVLVLDGVSRFDFGQGKLGNCWFLASIGALTFQKSIFAEVAPLEQRFDENYCGIFHFRFWRFGQWEDVVIDDKLPTINGRLIFVHSKNQNEFWPALLEKAYAKYFYADIDICGLSPDFFNESDSSQWTTSVYEGRWVAGTTAGGCLNYRGIKSHCKCVETLNTYSIS</sequence>
<dbReference type="Proteomes" id="UP000265160">
    <property type="component" value="LG19"/>
</dbReference>
<keyword evidence="3" id="KW-0378">Hydrolase</keyword>
<dbReference type="InterPro" id="IPR001300">
    <property type="entry name" value="Peptidase_C2_calpain_cat"/>
</dbReference>
<evidence type="ECO:0000256" key="5">
    <source>
        <dbReference type="PIRSR" id="PIRSR622684-1"/>
    </source>
</evidence>
<evidence type="ECO:0000313" key="8">
    <source>
        <dbReference type="Ensembl" id="ENSMZEP00005010401.1"/>
    </source>
</evidence>
<organism evidence="8 9">
    <name type="scientific">Maylandia zebra</name>
    <name type="common">zebra mbuna</name>
    <dbReference type="NCBI Taxonomy" id="106582"/>
    <lineage>
        <taxon>Eukaryota</taxon>
        <taxon>Metazoa</taxon>
        <taxon>Chordata</taxon>
        <taxon>Craniata</taxon>
        <taxon>Vertebrata</taxon>
        <taxon>Euteleostomi</taxon>
        <taxon>Actinopterygii</taxon>
        <taxon>Neopterygii</taxon>
        <taxon>Teleostei</taxon>
        <taxon>Neoteleostei</taxon>
        <taxon>Acanthomorphata</taxon>
        <taxon>Ovalentaria</taxon>
        <taxon>Cichlomorphae</taxon>
        <taxon>Cichliformes</taxon>
        <taxon>Cichlidae</taxon>
        <taxon>African cichlids</taxon>
        <taxon>Pseudocrenilabrinae</taxon>
        <taxon>Haplochromini</taxon>
        <taxon>Maylandia</taxon>
        <taxon>Maylandia zebra complex</taxon>
    </lineage>
</organism>
<dbReference type="SUPFAM" id="SSF54001">
    <property type="entry name" value="Cysteine proteinases"/>
    <property type="match status" value="1"/>
</dbReference>
<accession>A0A3P9BL70</accession>
<dbReference type="PANTHER" id="PTHR10183:SF302">
    <property type="entry name" value="CALPAIN-14"/>
    <property type="match status" value="1"/>
</dbReference>
<dbReference type="AlphaFoldDB" id="A0A3P9BL70"/>
<feature type="domain" description="Calpain catalytic" evidence="7">
    <location>
        <begin position="47"/>
        <end position="193"/>
    </location>
</feature>
<dbReference type="GO" id="GO:0005737">
    <property type="term" value="C:cytoplasm"/>
    <property type="evidence" value="ECO:0007669"/>
    <property type="project" value="TreeGrafter"/>
</dbReference>
<evidence type="ECO:0000256" key="2">
    <source>
        <dbReference type="ARBA" id="ARBA00022670"/>
    </source>
</evidence>
<reference evidence="8" key="2">
    <citation type="submission" date="2025-08" db="UniProtKB">
        <authorList>
            <consortium name="Ensembl"/>
        </authorList>
    </citation>
    <scope>IDENTIFICATION</scope>
</reference>
<name>A0A3P9BL70_9CICH</name>
<reference evidence="8 9" key="1">
    <citation type="journal article" date="2014" name="Nature">
        <title>The genomic substrate for adaptive radiation in African cichlid fish.</title>
        <authorList>
            <person name="Brawand D."/>
            <person name="Wagner C.E."/>
            <person name="Li Y.I."/>
            <person name="Malinsky M."/>
            <person name="Keller I."/>
            <person name="Fan S."/>
            <person name="Simakov O."/>
            <person name="Ng A.Y."/>
            <person name="Lim Z.W."/>
            <person name="Bezault E."/>
            <person name="Turner-Maier J."/>
            <person name="Johnson J."/>
            <person name="Alcazar R."/>
            <person name="Noh H.J."/>
            <person name="Russell P."/>
            <person name="Aken B."/>
            <person name="Alfoldi J."/>
            <person name="Amemiya C."/>
            <person name="Azzouzi N."/>
            <person name="Baroiller J.F."/>
            <person name="Barloy-Hubler F."/>
            <person name="Berlin A."/>
            <person name="Bloomquist R."/>
            <person name="Carleton K.L."/>
            <person name="Conte M.A."/>
            <person name="D'Cotta H."/>
            <person name="Eshel O."/>
            <person name="Gaffney L."/>
            <person name="Galibert F."/>
            <person name="Gante H.F."/>
            <person name="Gnerre S."/>
            <person name="Greuter L."/>
            <person name="Guyon R."/>
            <person name="Haddad N.S."/>
            <person name="Haerty W."/>
            <person name="Harris R.M."/>
            <person name="Hofmann H.A."/>
            <person name="Hourlier T."/>
            <person name="Hulata G."/>
            <person name="Jaffe D.B."/>
            <person name="Lara M."/>
            <person name="Lee A.P."/>
            <person name="MacCallum I."/>
            <person name="Mwaiko S."/>
            <person name="Nikaido M."/>
            <person name="Nishihara H."/>
            <person name="Ozouf-Costaz C."/>
            <person name="Penman D.J."/>
            <person name="Przybylski D."/>
            <person name="Rakotomanga M."/>
            <person name="Renn S.C.P."/>
            <person name="Ribeiro F.J."/>
            <person name="Ron M."/>
            <person name="Salzburger W."/>
            <person name="Sanchez-Pulido L."/>
            <person name="Santos M.E."/>
            <person name="Searle S."/>
            <person name="Sharpe T."/>
            <person name="Swofford R."/>
            <person name="Tan F.J."/>
            <person name="Williams L."/>
            <person name="Young S."/>
            <person name="Yin S."/>
            <person name="Okada N."/>
            <person name="Kocher T.D."/>
            <person name="Miska E.A."/>
            <person name="Lander E.S."/>
            <person name="Venkatesh B."/>
            <person name="Fernald R.D."/>
            <person name="Meyer A."/>
            <person name="Ponting C.P."/>
            <person name="Streelman J.T."/>
            <person name="Lindblad-Toh K."/>
            <person name="Seehausen O."/>
            <person name="Di Palma F."/>
        </authorList>
    </citation>
    <scope>NUCLEOTIDE SEQUENCE</scope>
</reference>
<keyword evidence="2" id="KW-0645">Protease</keyword>
<dbReference type="PANTHER" id="PTHR10183">
    <property type="entry name" value="CALPAIN"/>
    <property type="match status" value="1"/>
</dbReference>
<dbReference type="Ensembl" id="ENSMZET00005010772.1">
    <property type="protein sequence ID" value="ENSMZEP00005010401.1"/>
    <property type="gene ID" value="ENSMZEG00005007793.1"/>
</dbReference>
<evidence type="ECO:0000313" key="9">
    <source>
        <dbReference type="Proteomes" id="UP000265160"/>
    </source>
</evidence>
<dbReference type="Pfam" id="PF00648">
    <property type="entry name" value="Peptidase_C2"/>
    <property type="match status" value="1"/>
</dbReference>
<protein>
    <submittedName>
        <fullName evidence="8">Calpain-1 catalytic subunit-like</fullName>
    </submittedName>
</protein>
<dbReference type="InterPro" id="IPR036213">
    <property type="entry name" value="Calpain_III_sf"/>
</dbReference>
<dbReference type="SUPFAM" id="SSF49758">
    <property type="entry name" value="Calpain large subunit, middle domain (domain III)"/>
    <property type="match status" value="1"/>
</dbReference>
<dbReference type="GO" id="GO:0006508">
    <property type="term" value="P:proteolysis"/>
    <property type="evidence" value="ECO:0007669"/>
    <property type="project" value="UniProtKB-KW"/>
</dbReference>
<evidence type="ECO:0000256" key="1">
    <source>
        <dbReference type="ARBA" id="ARBA00007623"/>
    </source>
</evidence>
<reference evidence="8" key="3">
    <citation type="submission" date="2025-09" db="UniProtKB">
        <authorList>
            <consortium name="Ensembl"/>
        </authorList>
    </citation>
    <scope>IDENTIFICATION</scope>
</reference>
<keyword evidence="9" id="KW-1185">Reference proteome</keyword>
<comment type="similarity">
    <text evidence="1">Belongs to the peptidase C2 family.</text>
</comment>
<evidence type="ECO:0000259" key="7">
    <source>
        <dbReference type="PROSITE" id="PS50203"/>
    </source>
</evidence>
<dbReference type="InterPro" id="IPR000169">
    <property type="entry name" value="Pept_cys_AS"/>
</dbReference>
<dbReference type="GO" id="GO:0004198">
    <property type="term" value="F:calcium-dependent cysteine-type endopeptidase activity"/>
    <property type="evidence" value="ECO:0007669"/>
    <property type="project" value="InterPro"/>
</dbReference>
<dbReference type="SMART" id="SM00230">
    <property type="entry name" value="CysPc"/>
    <property type="match status" value="1"/>
</dbReference>
<proteinExistence type="inferred from homology"/>